<feature type="non-terminal residue" evidence="1">
    <location>
        <position position="403"/>
    </location>
</feature>
<comment type="caution">
    <text evidence="1">The sequence shown here is derived from an EMBL/GenBank/DDBJ whole genome shotgun (WGS) entry which is preliminary data.</text>
</comment>
<protein>
    <submittedName>
        <fullName evidence="1">4349_t:CDS:1</fullName>
    </submittedName>
</protein>
<feature type="non-terminal residue" evidence="1">
    <location>
        <position position="1"/>
    </location>
</feature>
<organism evidence="1 2">
    <name type="scientific">Racocetra persica</name>
    <dbReference type="NCBI Taxonomy" id="160502"/>
    <lineage>
        <taxon>Eukaryota</taxon>
        <taxon>Fungi</taxon>
        <taxon>Fungi incertae sedis</taxon>
        <taxon>Mucoromycota</taxon>
        <taxon>Glomeromycotina</taxon>
        <taxon>Glomeromycetes</taxon>
        <taxon>Diversisporales</taxon>
        <taxon>Gigasporaceae</taxon>
        <taxon>Racocetra</taxon>
    </lineage>
</organism>
<dbReference type="Proteomes" id="UP000789920">
    <property type="component" value="Unassembled WGS sequence"/>
</dbReference>
<evidence type="ECO:0000313" key="2">
    <source>
        <dbReference type="Proteomes" id="UP000789920"/>
    </source>
</evidence>
<accession>A0ACA9PPX6</accession>
<name>A0ACA9PPX6_9GLOM</name>
<sequence>LGGKLFTGIKVENGSYKFPGNIGAKYCRISSTRSNEKLEDWSRKTEKVEKEKLECRERSTKAPKRIKKVENVNKTVMKMAKINRQSAKISIRVSSALNLINIEYAKKKELTWKCLSKETTTGCIKEPIIDENVIDKGCITKRNINQRESELVDVRYIKAKLIENDSIDEEKKKGRIVNVMNFGESNQMDKIKIKSIPTVSFKNKTLPRGNRSKFGIGREPIVKKLVNDDNDCVSRTYNLGYCYRIRKDVSKSTDMGHVYEINEVNSYCGDGINIEIHDGTIGVGHCYQGEAIIKTEYDSDNVNNKISVNKSDENNVCSGAIVISKIDSDIKEIDESKKTNVVINTSNNEICQTDNGKNNLESYLGENIGTTKKNDEGRTVVANRKNIEFGGSSSDFRARGHKK</sequence>
<reference evidence="1" key="1">
    <citation type="submission" date="2021-06" db="EMBL/GenBank/DDBJ databases">
        <authorList>
            <person name="Kallberg Y."/>
            <person name="Tangrot J."/>
            <person name="Rosling A."/>
        </authorList>
    </citation>
    <scope>NUCLEOTIDE SEQUENCE</scope>
    <source>
        <strain evidence="1">MA461A</strain>
    </source>
</reference>
<dbReference type="EMBL" id="CAJVQC010022723">
    <property type="protein sequence ID" value="CAG8719339.1"/>
    <property type="molecule type" value="Genomic_DNA"/>
</dbReference>
<proteinExistence type="predicted"/>
<keyword evidence="2" id="KW-1185">Reference proteome</keyword>
<gene>
    <name evidence="1" type="ORF">RPERSI_LOCUS11163</name>
</gene>
<evidence type="ECO:0000313" key="1">
    <source>
        <dbReference type="EMBL" id="CAG8719339.1"/>
    </source>
</evidence>